<dbReference type="EMBL" id="CAJNNV010025110">
    <property type="protein sequence ID" value="CAE8612338.1"/>
    <property type="molecule type" value="Genomic_DNA"/>
</dbReference>
<evidence type="ECO:0000256" key="1">
    <source>
        <dbReference type="SAM" id="Coils"/>
    </source>
</evidence>
<accession>A0A813JLV6</accession>
<feature type="compositionally biased region" description="Low complexity" evidence="2">
    <location>
        <begin position="174"/>
        <end position="188"/>
    </location>
</feature>
<dbReference type="OrthoDB" id="423837at2759"/>
<evidence type="ECO:0000313" key="4">
    <source>
        <dbReference type="EMBL" id="CAE8678371.1"/>
    </source>
</evidence>
<evidence type="ECO:0000256" key="2">
    <source>
        <dbReference type="SAM" id="MobiDB-lite"/>
    </source>
</evidence>
<keyword evidence="1" id="KW-0175">Coiled coil</keyword>
<dbReference type="Proteomes" id="UP000626109">
    <property type="component" value="Unassembled WGS sequence"/>
</dbReference>
<protein>
    <submittedName>
        <fullName evidence="4">Uncharacterized protein</fullName>
    </submittedName>
</protein>
<evidence type="ECO:0000313" key="5">
    <source>
        <dbReference type="Proteomes" id="UP000626109"/>
    </source>
</evidence>
<evidence type="ECO:0000313" key="6">
    <source>
        <dbReference type="Proteomes" id="UP000654075"/>
    </source>
</evidence>
<keyword evidence="6" id="KW-1185">Reference proteome</keyword>
<name>A0A813JLV6_POLGL</name>
<gene>
    <name evidence="3" type="ORF">PGLA1383_LOCUS30132</name>
    <name evidence="4" type="ORF">PGLA2088_LOCUS20769</name>
</gene>
<dbReference type="Proteomes" id="UP000654075">
    <property type="component" value="Unassembled WGS sequence"/>
</dbReference>
<dbReference type="AlphaFoldDB" id="A0A813JLV6"/>
<sequence length="188" mass="21131">MALRPQSLGRSKQKGPAPNGTEEMKTQTVSHLLGTLQMALRELDAEVKTEEQGKEELRRHLQKLQTEHTELRKARDRAARTVEAFEVGSQSFEKEYSRLMDNSHTTYNFVRAKHKDAINILKKDDAFGYHPAYKTKDSPFQGAYFTPQPLKRAEEKKNPAAQKIEKMRKQGSLAQVGGAVATSSSATS</sequence>
<feature type="region of interest" description="Disordered" evidence="2">
    <location>
        <begin position="1"/>
        <end position="27"/>
    </location>
</feature>
<feature type="region of interest" description="Disordered" evidence="2">
    <location>
        <begin position="165"/>
        <end position="188"/>
    </location>
</feature>
<dbReference type="EMBL" id="CAJNNW010025681">
    <property type="protein sequence ID" value="CAE8678371.1"/>
    <property type="molecule type" value="Genomic_DNA"/>
</dbReference>
<comment type="caution">
    <text evidence="4">The sequence shown here is derived from an EMBL/GenBank/DDBJ whole genome shotgun (WGS) entry which is preliminary data.</text>
</comment>
<reference evidence="4" key="1">
    <citation type="submission" date="2021-02" db="EMBL/GenBank/DDBJ databases">
        <authorList>
            <person name="Dougan E. K."/>
            <person name="Rhodes N."/>
            <person name="Thang M."/>
            <person name="Chan C."/>
        </authorList>
    </citation>
    <scope>NUCLEOTIDE SEQUENCE</scope>
</reference>
<organism evidence="4 5">
    <name type="scientific">Polarella glacialis</name>
    <name type="common">Dinoflagellate</name>
    <dbReference type="NCBI Taxonomy" id="89957"/>
    <lineage>
        <taxon>Eukaryota</taxon>
        <taxon>Sar</taxon>
        <taxon>Alveolata</taxon>
        <taxon>Dinophyceae</taxon>
        <taxon>Suessiales</taxon>
        <taxon>Suessiaceae</taxon>
        <taxon>Polarella</taxon>
    </lineage>
</organism>
<proteinExistence type="predicted"/>
<evidence type="ECO:0000313" key="3">
    <source>
        <dbReference type="EMBL" id="CAE8612338.1"/>
    </source>
</evidence>
<feature type="coiled-coil region" evidence="1">
    <location>
        <begin position="40"/>
        <end position="81"/>
    </location>
</feature>